<dbReference type="PANTHER" id="PTHR43434">
    <property type="entry name" value="PHOSPHOGLYCOLATE PHOSPHATASE"/>
    <property type="match status" value="1"/>
</dbReference>
<dbReference type="Proteomes" id="UP001288320">
    <property type="component" value="Unassembled WGS sequence"/>
</dbReference>
<gene>
    <name evidence="1" type="ORF">R6G74_03130</name>
</gene>
<dbReference type="SFLD" id="SFLDS00003">
    <property type="entry name" value="Haloacid_Dehalogenase"/>
    <property type="match status" value="1"/>
</dbReference>
<dbReference type="InterPro" id="IPR050155">
    <property type="entry name" value="HAD-like_hydrolase_sf"/>
</dbReference>
<keyword evidence="1" id="KW-0378">Hydrolase</keyword>
<dbReference type="InterPro" id="IPR041492">
    <property type="entry name" value="HAD_2"/>
</dbReference>
<dbReference type="SFLD" id="SFLDG01129">
    <property type="entry name" value="C1.5:_HAD__Beta-PGM__Phosphata"/>
    <property type="match status" value="1"/>
</dbReference>
<dbReference type="InterPro" id="IPR023214">
    <property type="entry name" value="HAD_sf"/>
</dbReference>
<organism evidence="1 2">
    <name type="scientific">Actinotignum timonense</name>
    <dbReference type="NCBI Taxonomy" id="1870995"/>
    <lineage>
        <taxon>Bacteria</taxon>
        <taxon>Bacillati</taxon>
        <taxon>Actinomycetota</taxon>
        <taxon>Actinomycetes</taxon>
        <taxon>Actinomycetales</taxon>
        <taxon>Actinomycetaceae</taxon>
        <taxon>Actinotignum</taxon>
    </lineage>
</organism>
<sequence>MNPILIDLDGTFHDSAAIVKETFRATLREEMGEDHPEEFFVQFIGPPLIDTFTKLGAADPVEMVRRYRVRYEQRMLDTPIFPGMRELVEELDAAGVPLAIATSKNEKNARAILEHQGVAQHFRYIAGDPEDIPGYGKAEVVGAALRELRAQGIDTSRALMVGDRIHDVDGAGQHGLPTVLVEWGTAPRSEWELAWRHVGTARELGEILWDFAGVERSQSH</sequence>
<accession>A0AAW9HB26</accession>
<dbReference type="Gene3D" id="3.40.50.1000">
    <property type="entry name" value="HAD superfamily/HAD-like"/>
    <property type="match status" value="1"/>
</dbReference>
<name>A0AAW9HB26_9ACTO</name>
<dbReference type="RefSeq" id="WP_087070654.1">
    <property type="nucleotide sequence ID" value="NZ_CAUPFC010000007.1"/>
</dbReference>
<protein>
    <submittedName>
        <fullName evidence="1">HAD hydrolase-like protein</fullName>
    </submittedName>
</protein>
<dbReference type="GO" id="GO:0005829">
    <property type="term" value="C:cytosol"/>
    <property type="evidence" value="ECO:0007669"/>
    <property type="project" value="TreeGrafter"/>
</dbReference>
<dbReference type="GO" id="GO:0016787">
    <property type="term" value="F:hydrolase activity"/>
    <property type="evidence" value="ECO:0007669"/>
    <property type="project" value="UniProtKB-KW"/>
</dbReference>
<dbReference type="InterPro" id="IPR036412">
    <property type="entry name" value="HAD-like_sf"/>
</dbReference>
<dbReference type="Gene3D" id="1.10.150.240">
    <property type="entry name" value="Putative phosphatase, domain 2"/>
    <property type="match status" value="1"/>
</dbReference>
<dbReference type="GO" id="GO:0004713">
    <property type="term" value="F:protein tyrosine kinase activity"/>
    <property type="evidence" value="ECO:0007669"/>
    <property type="project" value="TreeGrafter"/>
</dbReference>
<reference evidence="1" key="1">
    <citation type="submission" date="2023-10" db="EMBL/GenBank/DDBJ databases">
        <title>Whole Genome based description of the genera Actinobaculum and Actinotignum reveals a complex phylogenetic relationship within the species included in the genus Actinotignum.</title>
        <authorList>
            <person name="Jensen C.S."/>
            <person name="Dargis R."/>
            <person name="Kemp M."/>
            <person name="Christensen J.J."/>
        </authorList>
    </citation>
    <scope>NUCLEOTIDE SEQUENCE</scope>
    <source>
        <strain evidence="1">SLA_B245</strain>
    </source>
</reference>
<dbReference type="Pfam" id="PF13419">
    <property type="entry name" value="HAD_2"/>
    <property type="match status" value="1"/>
</dbReference>
<evidence type="ECO:0000313" key="1">
    <source>
        <dbReference type="EMBL" id="MDY5140312.1"/>
    </source>
</evidence>
<dbReference type="InterPro" id="IPR023198">
    <property type="entry name" value="PGP-like_dom2"/>
</dbReference>
<dbReference type="EMBL" id="JAWNFV010000005">
    <property type="protein sequence ID" value="MDY5140312.1"/>
    <property type="molecule type" value="Genomic_DNA"/>
</dbReference>
<proteinExistence type="predicted"/>
<dbReference type="PANTHER" id="PTHR43434:SF20">
    <property type="entry name" value="5'-NUCLEOTIDASE"/>
    <property type="match status" value="1"/>
</dbReference>
<evidence type="ECO:0000313" key="2">
    <source>
        <dbReference type="Proteomes" id="UP001288320"/>
    </source>
</evidence>
<comment type="caution">
    <text evidence="1">The sequence shown here is derived from an EMBL/GenBank/DDBJ whole genome shotgun (WGS) entry which is preliminary data.</text>
</comment>
<dbReference type="AlphaFoldDB" id="A0AAW9HB26"/>
<dbReference type="GeneID" id="92814376"/>
<dbReference type="SUPFAM" id="SSF56784">
    <property type="entry name" value="HAD-like"/>
    <property type="match status" value="1"/>
</dbReference>